<name>A0A1S2VPY0_9BACT</name>
<dbReference type="GO" id="GO:0008932">
    <property type="term" value="F:lytic endotransglycosylase activity"/>
    <property type="evidence" value="ECO:0007669"/>
    <property type="project" value="TreeGrafter"/>
</dbReference>
<feature type="domain" description="LysM" evidence="3">
    <location>
        <begin position="141"/>
        <end position="184"/>
    </location>
</feature>
<dbReference type="PROSITE" id="PS51782">
    <property type="entry name" value="LYSM"/>
    <property type="match status" value="2"/>
</dbReference>
<evidence type="ECO:0000313" key="5">
    <source>
        <dbReference type="Proteomes" id="UP000181790"/>
    </source>
</evidence>
<dbReference type="PANTHER" id="PTHR33734">
    <property type="entry name" value="LYSM DOMAIN-CONTAINING GPI-ANCHORED PROTEIN 2"/>
    <property type="match status" value="1"/>
</dbReference>
<feature type="signal peptide" evidence="2">
    <location>
        <begin position="1"/>
        <end position="22"/>
    </location>
</feature>
<dbReference type="EMBL" id="MORL01000001">
    <property type="protein sequence ID" value="OIN60804.1"/>
    <property type="molecule type" value="Genomic_DNA"/>
</dbReference>
<reference evidence="4 5" key="1">
    <citation type="submission" date="2016-10" db="EMBL/GenBank/DDBJ databases">
        <title>Arsenicibacter rosenii gen. nov., sp. nov., an efficient arsenic-methylating bacterium isolated from an arsenic-contaminated paddy soil.</title>
        <authorList>
            <person name="Huang K."/>
        </authorList>
    </citation>
    <scope>NUCLEOTIDE SEQUENCE [LARGE SCALE GENOMIC DNA]</scope>
    <source>
        <strain evidence="4 5">SM-1</strain>
    </source>
</reference>
<dbReference type="Proteomes" id="UP000181790">
    <property type="component" value="Unassembled WGS sequence"/>
</dbReference>
<accession>A0A1S2VPY0</accession>
<dbReference type="Pfam" id="PF01476">
    <property type="entry name" value="LysM"/>
    <property type="match status" value="2"/>
</dbReference>
<dbReference type="Gene3D" id="3.10.350.10">
    <property type="entry name" value="LysM domain"/>
    <property type="match status" value="2"/>
</dbReference>
<proteinExistence type="predicted"/>
<dbReference type="SMART" id="SM00257">
    <property type="entry name" value="LysM"/>
    <property type="match status" value="2"/>
</dbReference>
<organism evidence="4 5">
    <name type="scientific">Arsenicibacter rosenii</name>
    <dbReference type="NCBI Taxonomy" id="1750698"/>
    <lineage>
        <taxon>Bacteria</taxon>
        <taxon>Pseudomonadati</taxon>
        <taxon>Bacteroidota</taxon>
        <taxon>Cytophagia</taxon>
        <taxon>Cytophagales</taxon>
        <taxon>Spirosomataceae</taxon>
        <taxon>Arsenicibacter</taxon>
    </lineage>
</organism>
<feature type="region of interest" description="Disordered" evidence="1">
    <location>
        <begin position="212"/>
        <end position="264"/>
    </location>
</feature>
<feature type="compositionally biased region" description="Basic and acidic residues" evidence="1">
    <location>
        <begin position="212"/>
        <end position="227"/>
    </location>
</feature>
<dbReference type="InterPro" id="IPR036908">
    <property type="entry name" value="RlpA-like_sf"/>
</dbReference>
<evidence type="ECO:0000259" key="3">
    <source>
        <dbReference type="PROSITE" id="PS51782"/>
    </source>
</evidence>
<feature type="chain" id="PRO_5010287922" description="LysM domain-containing protein" evidence="2">
    <location>
        <begin position="23"/>
        <end position="356"/>
    </location>
</feature>
<keyword evidence="5" id="KW-1185">Reference proteome</keyword>
<dbReference type="OrthoDB" id="2149800at2"/>
<sequence>MNKKSTFRSLGLLLLTWYQSQAAHIPVDSIGIEKKDGKVFILHRVEDGQTLYGIARRYNSSVETIQGANPALGASLQFNQVIRIPASITARKEPKAGANADKIDEAALYKPEPKPKNAKEQAELDAKAAQRIEKSFPKTPGIHIVEAGQTLYSLAVRYGVLQSEIRIWNNLTNDNLKAGQELIVSEKAFAARHGSAPSPEVALKPAITKPEAPKPEAVKHETPKAEPAKPVTTRPESAKPALGKPSPVEPTISAEKTPVPALPANGRRISEIGMADVIDPTDTSPKYLALHRTAPTGTLVQVRNDINNASLWVKVIGKLPDTGLNDRILIKLSAKAFEKLSPNQQRFRAEVSYMAP</sequence>
<comment type="caution">
    <text evidence="4">The sequence shown here is derived from an EMBL/GenBank/DDBJ whole genome shotgun (WGS) entry which is preliminary data.</text>
</comment>
<feature type="domain" description="LysM" evidence="3">
    <location>
        <begin position="41"/>
        <end position="84"/>
    </location>
</feature>
<dbReference type="RefSeq" id="WP_071501308.1">
    <property type="nucleotide sequence ID" value="NZ_MORL01000001.1"/>
</dbReference>
<keyword evidence="2" id="KW-0732">Signal</keyword>
<dbReference type="Gene3D" id="2.40.40.10">
    <property type="entry name" value="RlpA-like domain"/>
    <property type="match status" value="1"/>
</dbReference>
<dbReference type="PANTHER" id="PTHR33734:SF22">
    <property type="entry name" value="MEMBRANE-BOUND LYTIC MUREIN TRANSGLYCOSYLASE D"/>
    <property type="match status" value="1"/>
</dbReference>
<gene>
    <name evidence="4" type="ORF">BLX24_01525</name>
</gene>
<dbReference type="SUPFAM" id="SSF54106">
    <property type="entry name" value="LysM domain"/>
    <property type="match status" value="2"/>
</dbReference>
<protein>
    <recommendedName>
        <fullName evidence="3">LysM domain-containing protein</fullName>
    </recommendedName>
</protein>
<evidence type="ECO:0000313" key="4">
    <source>
        <dbReference type="EMBL" id="OIN60804.1"/>
    </source>
</evidence>
<dbReference type="InterPro" id="IPR036779">
    <property type="entry name" value="LysM_dom_sf"/>
</dbReference>
<evidence type="ECO:0000256" key="2">
    <source>
        <dbReference type="SAM" id="SignalP"/>
    </source>
</evidence>
<dbReference type="AlphaFoldDB" id="A0A1S2VPY0"/>
<dbReference type="InterPro" id="IPR018392">
    <property type="entry name" value="LysM"/>
</dbReference>
<dbReference type="CDD" id="cd00118">
    <property type="entry name" value="LysM"/>
    <property type="match status" value="2"/>
</dbReference>
<evidence type="ECO:0000256" key="1">
    <source>
        <dbReference type="SAM" id="MobiDB-lite"/>
    </source>
</evidence>